<dbReference type="InterPro" id="IPR042095">
    <property type="entry name" value="SUMF_sf"/>
</dbReference>
<accession>A0AA43GSQ4</accession>
<organism evidence="6 7">
    <name type="scientific">Chrysosporum bergii ANA360D</name>
    <dbReference type="NCBI Taxonomy" id="617107"/>
    <lineage>
        <taxon>Bacteria</taxon>
        <taxon>Bacillati</taxon>
        <taxon>Cyanobacteriota</taxon>
        <taxon>Cyanophyceae</taxon>
        <taxon>Nostocales</taxon>
        <taxon>Nodulariaceae</taxon>
        <taxon>Chrysosporum</taxon>
    </lineage>
</organism>
<dbReference type="Gene3D" id="3.90.1580.10">
    <property type="entry name" value="paralog of FGE (formylglycine-generating enzyme)"/>
    <property type="match status" value="1"/>
</dbReference>
<evidence type="ECO:0000256" key="1">
    <source>
        <dbReference type="ARBA" id="ARBA00023002"/>
    </source>
</evidence>
<evidence type="ECO:0000313" key="7">
    <source>
        <dbReference type="Proteomes" id="UP001159387"/>
    </source>
</evidence>
<feature type="domain" description="Sulfatase-modifying factor enzyme-like" evidence="4">
    <location>
        <begin position="172"/>
        <end position="415"/>
    </location>
</feature>
<keyword evidence="2" id="KW-0408">Iron</keyword>
<dbReference type="AlphaFoldDB" id="A0AA43GSQ4"/>
<keyword evidence="7" id="KW-1185">Reference proteome</keyword>
<dbReference type="SUPFAM" id="SSF56436">
    <property type="entry name" value="C-type lectin-like"/>
    <property type="match status" value="1"/>
</dbReference>
<dbReference type="Gene3D" id="1.20.120.450">
    <property type="entry name" value="dinb family like domain"/>
    <property type="match status" value="1"/>
</dbReference>
<proteinExistence type="predicted"/>
<dbReference type="EMBL" id="JANQDH010000073">
    <property type="protein sequence ID" value="MDH6060949.1"/>
    <property type="molecule type" value="Genomic_DNA"/>
</dbReference>
<comment type="caution">
    <text evidence="6">The sequence shown here is derived from an EMBL/GenBank/DDBJ whole genome shotgun (WGS) entry which is preliminary data.</text>
</comment>
<keyword evidence="1" id="KW-0560">Oxidoreductase</keyword>
<dbReference type="InterPro" id="IPR034660">
    <property type="entry name" value="DinB/YfiT-like"/>
</dbReference>
<evidence type="ECO:0000313" key="6">
    <source>
        <dbReference type="EMBL" id="MDH6060949.1"/>
    </source>
</evidence>
<dbReference type="InterPro" id="IPR051043">
    <property type="entry name" value="Sulfatase_Mod_Factor_Kinase"/>
</dbReference>
<dbReference type="PANTHER" id="PTHR23150:SF36">
    <property type="entry name" value="HERCYNINE OXYGENASE"/>
    <property type="match status" value="1"/>
</dbReference>
<dbReference type="InterPro" id="IPR005532">
    <property type="entry name" value="SUMF_dom"/>
</dbReference>
<evidence type="ECO:0000259" key="4">
    <source>
        <dbReference type="Pfam" id="PF03781"/>
    </source>
</evidence>
<gene>
    <name evidence="6" type="ORF">NWP17_10935</name>
</gene>
<name>A0AA43GSQ4_9CYAN</name>
<evidence type="ECO:0000256" key="2">
    <source>
        <dbReference type="ARBA" id="ARBA00023004"/>
    </source>
</evidence>
<sequence length="418" mass="48503">MISRLDKFSVREALLADFVECRQKTLQMFEGMDESTFCSQPHHEFSPVGWHLGHIGYTESLWLLEHSGGCLCSFPQYRQLYAADGLPKSKRVELPSLEQTLYYLDSIRKQVLQRLQVIDIEAEERLWRFLVQHESQHSEIISLVLELIKWKTGGMKETGENINSVSLPGDINEMIFIPAGEFEQGNDHICTLDNERPGHKVYLEGYYIDRYPVTCGQYRLFMEAGGYQNPQWWSADGWQWREHEQVTKPLYWSGHTHRDNHPVGGVSWYEAEAYGRFVGKRLPTEAEWEKAASWDAEANCGRIYPWGDKLPTSANCNCDRLIGDTTPVDAYPEGQSAYGLYDTLGNVWEWTGSWFDAYSGFQSYPYIGYSQVYFDNQHRVLKGGSWATRPWALRASFRNWYYPRVYQIFAGFRCADSQ</sequence>
<evidence type="ECO:0000259" key="5">
    <source>
        <dbReference type="Pfam" id="PF12867"/>
    </source>
</evidence>
<dbReference type="InterPro" id="IPR016187">
    <property type="entry name" value="CTDL_fold"/>
</dbReference>
<feature type="domain" description="DinB-like" evidence="5">
    <location>
        <begin position="18"/>
        <end position="121"/>
    </location>
</feature>
<dbReference type="RefSeq" id="WP_280654935.1">
    <property type="nucleotide sequence ID" value="NZ_JANQDH010000073.1"/>
</dbReference>
<dbReference type="SUPFAM" id="SSF109854">
    <property type="entry name" value="DinB/YfiT-like putative metalloenzymes"/>
    <property type="match status" value="1"/>
</dbReference>
<dbReference type="Pfam" id="PF12867">
    <property type="entry name" value="DinB_2"/>
    <property type="match status" value="1"/>
</dbReference>
<dbReference type="InterPro" id="IPR024775">
    <property type="entry name" value="DinB-like"/>
</dbReference>
<dbReference type="PANTHER" id="PTHR23150">
    <property type="entry name" value="SULFATASE MODIFYING FACTOR 1, 2"/>
    <property type="match status" value="1"/>
</dbReference>
<comment type="pathway">
    <text evidence="3">Amino-acid biosynthesis; ergothioneine biosynthesis.</text>
</comment>
<protein>
    <submittedName>
        <fullName evidence="6">Ergothioneine biosynthesis protein EgtB</fullName>
    </submittedName>
</protein>
<reference evidence="6 7" key="1">
    <citation type="journal article" date="2023" name="J. Phycol.">
        <title>Chrysosporum ovalisporum is synonymous with the true-branching cyanobacterium Umezakia natans (Nostocales/Aphanizomenonaceae).</title>
        <authorList>
            <person name="McGregor G.B."/>
            <person name="Sendall B.C."/>
            <person name="Niiyama Y."/>
            <person name="Tuji A."/>
            <person name="Willis A."/>
        </authorList>
    </citation>
    <scope>NUCLEOTIDE SEQUENCE [LARGE SCALE GENOMIC DNA]</scope>
    <source>
        <strain evidence="6 7">ANA360D</strain>
    </source>
</reference>
<evidence type="ECO:0000256" key="3">
    <source>
        <dbReference type="ARBA" id="ARBA00037882"/>
    </source>
</evidence>
<dbReference type="Pfam" id="PF03781">
    <property type="entry name" value="FGE-sulfatase"/>
    <property type="match status" value="1"/>
</dbReference>
<dbReference type="Proteomes" id="UP001159387">
    <property type="component" value="Unassembled WGS sequence"/>
</dbReference>